<reference evidence="1 2" key="1">
    <citation type="journal article" date="2016" name="Nat. Commun.">
        <title>Thousands of microbial genomes shed light on interconnected biogeochemical processes in an aquifer system.</title>
        <authorList>
            <person name="Anantharaman K."/>
            <person name="Brown C.T."/>
            <person name="Hug L.A."/>
            <person name="Sharon I."/>
            <person name="Castelle C.J."/>
            <person name="Probst A.J."/>
            <person name="Thomas B.C."/>
            <person name="Singh A."/>
            <person name="Wilkins M.J."/>
            <person name="Karaoz U."/>
            <person name="Brodie E.L."/>
            <person name="Williams K.H."/>
            <person name="Hubbard S.S."/>
            <person name="Banfield J.F."/>
        </authorList>
    </citation>
    <scope>NUCLEOTIDE SEQUENCE [LARGE SCALE GENOMIC DNA]</scope>
</reference>
<evidence type="ECO:0000313" key="1">
    <source>
        <dbReference type="EMBL" id="OGF64929.1"/>
    </source>
</evidence>
<evidence type="ECO:0000313" key="2">
    <source>
        <dbReference type="Proteomes" id="UP000178943"/>
    </source>
</evidence>
<dbReference type="AlphaFoldDB" id="A0A1F5VNE2"/>
<name>A0A1F5VNE2_9BACT</name>
<organism evidence="1 2">
    <name type="scientific">Candidatus Fischerbacteria bacterium RBG_13_37_8</name>
    <dbReference type="NCBI Taxonomy" id="1817863"/>
    <lineage>
        <taxon>Bacteria</taxon>
        <taxon>Candidatus Fischeribacteriota</taxon>
    </lineage>
</organism>
<protein>
    <submittedName>
        <fullName evidence="1">Uncharacterized protein</fullName>
    </submittedName>
</protein>
<dbReference type="EMBL" id="MFGW01000126">
    <property type="protein sequence ID" value="OGF64929.1"/>
    <property type="molecule type" value="Genomic_DNA"/>
</dbReference>
<gene>
    <name evidence="1" type="ORF">A2Y62_10315</name>
</gene>
<comment type="caution">
    <text evidence="1">The sequence shown here is derived from an EMBL/GenBank/DDBJ whole genome shotgun (WGS) entry which is preliminary data.</text>
</comment>
<proteinExistence type="predicted"/>
<dbReference type="Proteomes" id="UP000178943">
    <property type="component" value="Unassembled WGS sequence"/>
</dbReference>
<sequence>MNKNEEFQQISIEDEWIYGNRGSKYIFAPISVKSRIHMEENLKDRSSSNRCRHKTSSGRIEEAPEAFIFYGIFGINITNAKHFTFL</sequence>
<accession>A0A1F5VNE2</accession>